<protein>
    <recommendedName>
        <fullName evidence="3">histidine kinase</fullName>
        <ecNumber evidence="3">2.7.13.3</ecNumber>
    </recommendedName>
</protein>
<dbReference type="Proteomes" id="UP000184139">
    <property type="component" value="Unassembled WGS sequence"/>
</dbReference>
<dbReference type="Gene3D" id="6.10.340.10">
    <property type="match status" value="1"/>
</dbReference>
<dbReference type="GO" id="GO:0006355">
    <property type="term" value="P:regulation of DNA-templated transcription"/>
    <property type="evidence" value="ECO:0007669"/>
    <property type="project" value="InterPro"/>
</dbReference>
<dbReference type="Pfam" id="PF00989">
    <property type="entry name" value="PAS"/>
    <property type="match status" value="1"/>
</dbReference>
<evidence type="ECO:0000259" key="11">
    <source>
        <dbReference type="PROSITE" id="PS50885"/>
    </source>
</evidence>
<keyword evidence="10" id="KW-0472">Membrane</keyword>
<feature type="transmembrane region" description="Helical" evidence="10">
    <location>
        <begin position="12"/>
        <end position="33"/>
    </location>
</feature>
<dbReference type="EC" id="2.7.13.3" evidence="3"/>
<dbReference type="PANTHER" id="PTHR41523">
    <property type="entry name" value="TWO-COMPONENT SYSTEM SENSOR PROTEIN"/>
    <property type="match status" value="1"/>
</dbReference>
<evidence type="ECO:0000256" key="8">
    <source>
        <dbReference type="ARBA" id="ARBA00022840"/>
    </source>
</evidence>
<dbReference type="SMART" id="SM00387">
    <property type="entry name" value="HATPase_c"/>
    <property type="match status" value="1"/>
</dbReference>
<proteinExistence type="predicted"/>
<evidence type="ECO:0000256" key="5">
    <source>
        <dbReference type="ARBA" id="ARBA00022679"/>
    </source>
</evidence>
<dbReference type="EMBL" id="FQXS01000006">
    <property type="protein sequence ID" value="SHH68710.1"/>
    <property type="molecule type" value="Genomic_DNA"/>
</dbReference>
<dbReference type="PROSITE" id="PS50885">
    <property type="entry name" value="HAMP"/>
    <property type="match status" value="1"/>
</dbReference>
<dbReference type="GO" id="GO:0016020">
    <property type="term" value="C:membrane"/>
    <property type="evidence" value="ECO:0007669"/>
    <property type="project" value="UniProtKB-SubCell"/>
</dbReference>
<evidence type="ECO:0000313" key="12">
    <source>
        <dbReference type="EMBL" id="SHH68710.1"/>
    </source>
</evidence>
<dbReference type="Pfam" id="PF07568">
    <property type="entry name" value="HisKA_2"/>
    <property type="match status" value="1"/>
</dbReference>
<dbReference type="GO" id="GO:0007165">
    <property type="term" value="P:signal transduction"/>
    <property type="evidence" value="ECO:0007669"/>
    <property type="project" value="InterPro"/>
</dbReference>
<dbReference type="CDD" id="cd06225">
    <property type="entry name" value="HAMP"/>
    <property type="match status" value="1"/>
</dbReference>
<dbReference type="CDD" id="cd00130">
    <property type="entry name" value="PAS"/>
    <property type="match status" value="1"/>
</dbReference>
<keyword evidence="6" id="KW-0547">Nucleotide-binding</keyword>
<dbReference type="OrthoDB" id="5342753at2"/>
<keyword evidence="8" id="KW-0067">ATP-binding</keyword>
<dbReference type="InterPro" id="IPR003594">
    <property type="entry name" value="HATPase_dom"/>
</dbReference>
<dbReference type="SUPFAM" id="SSF158472">
    <property type="entry name" value="HAMP domain-like"/>
    <property type="match status" value="1"/>
</dbReference>
<dbReference type="InterPro" id="IPR000014">
    <property type="entry name" value="PAS"/>
</dbReference>
<organism evidence="12 13">
    <name type="scientific">Desulfofustis glycolicus DSM 9705</name>
    <dbReference type="NCBI Taxonomy" id="1121409"/>
    <lineage>
        <taxon>Bacteria</taxon>
        <taxon>Pseudomonadati</taxon>
        <taxon>Thermodesulfobacteriota</taxon>
        <taxon>Desulfobulbia</taxon>
        <taxon>Desulfobulbales</taxon>
        <taxon>Desulfocapsaceae</taxon>
        <taxon>Desulfofustis</taxon>
    </lineage>
</organism>
<accession>A0A1M5V0M2</accession>
<keyword evidence="10" id="KW-1133">Transmembrane helix</keyword>
<dbReference type="InterPro" id="IPR036890">
    <property type="entry name" value="HATPase_C_sf"/>
</dbReference>
<dbReference type="PANTHER" id="PTHR41523:SF8">
    <property type="entry name" value="ETHYLENE RESPONSE SENSOR PROTEIN"/>
    <property type="match status" value="1"/>
</dbReference>
<dbReference type="RefSeq" id="WP_073374729.1">
    <property type="nucleotide sequence ID" value="NZ_FQXS01000006.1"/>
</dbReference>
<evidence type="ECO:0000256" key="10">
    <source>
        <dbReference type="SAM" id="Phobius"/>
    </source>
</evidence>
<dbReference type="GO" id="GO:0004673">
    <property type="term" value="F:protein histidine kinase activity"/>
    <property type="evidence" value="ECO:0007669"/>
    <property type="project" value="UniProtKB-EC"/>
</dbReference>
<keyword evidence="5" id="KW-0808">Transferase</keyword>
<dbReference type="Pfam" id="PF02518">
    <property type="entry name" value="HATPase_c"/>
    <property type="match status" value="1"/>
</dbReference>
<feature type="domain" description="HAMP" evidence="11">
    <location>
        <begin position="416"/>
        <end position="468"/>
    </location>
</feature>
<name>A0A1M5V0M2_9BACT</name>
<feature type="coiled-coil region" evidence="9">
    <location>
        <begin position="474"/>
        <end position="521"/>
    </location>
</feature>
<dbReference type="Gene3D" id="3.30.450.20">
    <property type="entry name" value="PAS domain"/>
    <property type="match status" value="2"/>
</dbReference>
<dbReference type="InterPro" id="IPR003660">
    <property type="entry name" value="HAMP_dom"/>
</dbReference>
<evidence type="ECO:0000256" key="3">
    <source>
        <dbReference type="ARBA" id="ARBA00012438"/>
    </source>
</evidence>
<comment type="catalytic activity">
    <reaction evidence="1">
        <text>ATP + protein L-histidine = ADP + protein N-phospho-L-histidine.</text>
        <dbReference type="EC" id="2.7.13.3"/>
    </reaction>
</comment>
<dbReference type="SUPFAM" id="SSF55785">
    <property type="entry name" value="PYP-like sensor domain (PAS domain)"/>
    <property type="match status" value="1"/>
</dbReference>
<evidence type="ECO:0000313" key="13">
    <source>
        <dbReference type="Proteomes" id="UP000184139"/>
    </source>
</evidence>
<dbReference type="Pfam" id="PF00672">
    <property type="entry name" value="HAMP"/>
    <property type="match status" value="1"/>
</dbReference>
<dbReference type="Gene3D" id="3.30.565.10">
    <property type="entry name" value="Histidine kinase-like ATPase, C-terminal domain"/>
    <property type="match status" value="1"/>
</dbReference>
<evidence type="ECO:0000256" key="9">
    <source>
        <dbReference type="SAM" id="Coils"/>
    </source>
</evidence>
<dbReference type="InterPro" id="IPR011495">
    <property type="entry name" value="Sig_transdc_His_kin_sub2_dim/P"/>
</dbReference>
<keyword evidence="4" id="KW-0597">Phosphoprotein</keyword>
<comment type="subcellular location">
    <subcellularLocation>
        <location evidence="2">Membrane</location>
    </subcellularLocation>
</comment>
<dbReference type="SUPFAM" id="SSF55874">
    <property type="entry name" value="ATPase domain of HSP90 chaperone/DNA topoisomerase II/histidine kinase"/>
    <property type="match status" value="1"/>
</dbReference>
<dbReference type="AlphaFoldDB" id="A0A1M5V0M2"/>
<keyword evidence="9" id="KW-0175">Coiled coil</keyword>
<dbReference type="STRING" id="1121409.SAMN02745124_01450"/>
<sequence length="858" mass="96272">MIKKIQSYIGLKLFVLLTVVIVLSVVSLTYTALQVINTYGREVAAISEKQIRNQVMSSLSGFTQERATRYQAFFDRVASCAGLVASQASLIYADLADYARRPLFPVNYSQQADNGHWINDADDPVVSVFWGGPDLQADSVRELRALTHMAPLLHRVLVENPEVLASHIITVTGIGQYCTEEIRSREAARALPPTAQFDLRDGEPMTIFSGSGRTDRQVRWTGIYQDDVVDGLMLTASAPIHDEKGDFRGITGIDVPLRTVVEEILAAGDTGHADPVLFSFLIDRGGGVIALAEDYFPFFGLRVDRARFRNSGDRLNLSLYDSTDTRIRELAKAIQDRDRGLYELHDGDQRYYLAASRMSGLGWVYGVVVREDDILAAVEKNQLALAETIRQVELRGTVLSLTVILLAVGVIFLAVRHLVTPLRTLATATRRVTEGDLTVRCPVMTTDEAGVLAASFNDMVAQLQIAQQSQARYAEELERMVANRTQELIDKRSELEETVELLRKEAERRQLVDEALRLSRQQYYDTMEASKAGIFIVSDGLFTHVNSSFAQLFRIEREQLIGTDPLTVVLAQDRLVAAKHLQCLAYDTDMQPSNVRCVRSDGSIFHSEIWAKSTTWRGKQVFVGTIIDVSDLKRHEERLRLQDHQLQKSLEEKEILLREIYHRTKNNMLVIISMLNLQTMEVEDEQVKTVFREMEDRIRAMALVHEKLYQSQNLSEIDMGAYVREISQALVANMVSDERIGLRVDIESIVLNIDYAVPLGLVVNEIVTNSLKHAFPDERSGSIAIRLRQDGSGVSTLVIEDDGIGLERGIDVIRSGSFGLQIIASLVMVQLAGTISVDRTHGTRYEITFAEPRRNKRI</sequence>
<keyword evidence="7" id="KW-0418">Kinase</keyword>
<evidence type="ECO:0000256" key="4">
    <source>
        <dbReference type="ARBA" id="ARBA00022553"/>
    </source>
</evidence>
<dbReference type="InterPro" id="IPR035965">
    <property type="entry name" value="PAS-like_dom_sf"/>
</dbReference>
<evidence type="ECO:0000256" key="2">
    <source>
        <dbReference type="ARBA" id="ARBA00004370"/>
    </source>
</evidence>
<keyword evidence="13" id="KW-1185">Reference proteome</keyword>
<dbReference type="SMART" id="SM00091">
    <property type="entry name" value="PAS"/>
    <property type="match status" value="1"/>
</dbReference>
<dbReference type="SMART" id="SM00304">
    <property type="entry name" value="HAMP"/>
    <property type="match status" value="1"/>
</dbReference>
<evidence type="ECO:0000256" key="7">
    <source>
        <dbReference type="ARBA" id="ARBA00022777"/>
    </source>
</evidence>
<reference evidence="12 13" key="1">
    <citation type="submission" date="2016-11" db="EMBL/GenBank/DDBJ databases">
        <authorList>
            <person name="Jaros S."/>
            <person name="Januszkiewicz K."/>
            <person name="Wedrychowicz H."/>
        </authorList>
    </citation>
    <scope>NUCLEOTIDE SEQUENCE [LARGE SCALE GENOMIC DNA]</scope>
    <source>
        <strain evidence="12 13">DSM 9705</strain>
    </source>
</reference>
<dbReference type="InterPro" id="IPR013767">
    <property type="entry name" value="PAS_fold"/>
</dbReference>
<evidence type="ECO:0000256" key="1">
    <source>
        <dbReference type="ARBA" id="ARBA00000085"/>
    </source>
</evidence>
<keyword evidence="10" id="KW-0812">Transmembrane</keyword>
<gene>
    <name evidence="12" type="ORF">SAMN02745124_01450</name>
</gene>
<dbReference type="NCBIfam" id="TIGR00229">
    <property type="entry name" value="sensory_box"/>
    <property type="match status" value="1"/>
</dbReference>
<dbReference type="GO" id="GO:0005524">
    <property type="term" value="F:ATP binding"/>
    <property type="evidence" value="ECO:0007669"/>
    <property type="project" value="UniProtKB-KW"/>
</dbReference>
<evidence type="ECO:0000256" key="6">
    <source>
        <dbReference type="ARBA" id="ARBA00022741"/>
    </source>
</evidence>